<dbReference type="GO" id="GO:0005576">
    <property type="term" value="C:extracellular region"/>
    <property type="evidence" value="ECO:0007669"/>
    <property type="project" value="UniProtKB-SubCell"/>
</dbReference>
<evidence type="ECO:0000256" key="7">
    <source>
        <dbReference type="ARBA" id="ARBA00023157"/>
    </source>
</evidence>
<evidence type="ECO:0000259" key="10">
    <source>
        <dbReference type="PROSITE" id="PS52012"/>
    </source>
</evidence>
<dbReference type="AlphaFoldDB" id="A0A4P7NDP4"/>
<sequence length="146" mass="13902">MKSFVLVAALSGLAVAQFGGLPTCATTCATKLLGATGCNNDAKCICSSGTFIQDVSCCIGAPDGCGPDDQKKAIDFAGQLCAANGVTVPNVVSCPSLGIGPSNTTAPPAATSSPAANPGAAKGAASVHAAAPVGLLGSLVAAVVLL</sequence>
<evidence type="ECO:0000256" key="6">
    <source>
        <dbReference type="ARBA" id="ARBA00022729"/>
    </source>
</evidence>
<dbReference type="GO" id="GO:0098552">
    <property type="term" value="C:side of membrane"/>
    <property type="evidence" value="ECO:0007669"/>
    <property type="project" value="UniProtKB-KW"/>
</dbReference>
<evidence type="ECO:0000313" key="11">
    <source>
        <dbReference type="EMBL" id="QBZ59420.1"/>
    </source>
</evidence>
<evidence type="ECO:0000256" key="4">
    <source>
        <dbReference type="ARBA" id="ARBA00022525"/>
    </source>
</evidence>
<keyword evidence="8" id="KW-0449">Lipoprotein</keyword>
<keyword evidence="5" id="KW-0336">GPI-anchor</keyword>
<dbReference type="SMR" id="A0A4P7NDP4"/>
<feature type="domain" description="CFEM" evidence="10">
    <location>
        <begin position="1"/>
        <end position="108"/>
    </location>
</feature>
<keyword evidence="9" id="KW-0408">Iron</keyword>
<comment type="subcellular location">
    <subcellularLocation>
        <location evidence="1">Membrane</location>
        <topology evidence="1">Lipid-anchor</topology>
        <topology evidence="1">GPI-anchor</topology>
    </subcellularLocation>
    <subcellularLocation>
        <location evidence="2">Secreted</location>
    </subcellularLocation>
</comment>
<dbReference type="Proteomes" id="UP000294847">
    <property type="component" value="Chromosome 3"/>
</dbReference>
<comment type="caution">
    <text evidence="9">Lacks conserved residue(s) required for the propagation of feature annotation.</text>
</comment>
<accession>A0A4P7NDP4</accession>
<evidence type="ECO:0000256" key="3">
    <source>
        <dbReference type="ARBA" id="ARBA00010031"/>
    </source>
</evidence>
<evidence type="ECO:0000256" key="2">
    <source>
        <dbReference type="ARBA" id="ARBA00004613"/>
    </source>
</evidence>
<evidence type="ECO:0000256" key="1">
    <source>
        <dbReference type="ARBA" id="ARBA00004589"/>
    </source>
</evidence>
<dbReference type="OMA" id="DVACCIA"/>
<keyword evidence="5" id="KW-0325">Glycoprotein</keyword>
<proteinExistence type="inferred from homology"/>
<comment type="similarity">
    <text evidence="3">Belongs to the RBT5 family.</text>
</comment>
<reference evidence="11 12" key="1">
    <citation type="journal article" date="2019" name="Mol. Biol. Evol.">
        <title>Blast fungal genomes show frequent chromosomal changes, gene gains and losses, and effector gene turnover.</title>
        <authorList>
            <person name="Gomez Luciano L.B."/>
            <person name="Jason Tsai I."/>
            <person name="Chuma I."/>
            <person name="Tosa Y."/>
            <person name="Chen Y.H."/>
            <person name="Li J.Y."/>
            <person name="Li M.Y."/>
            <person name="Jade Lu M.Y."/>
            <person name="Nakayashiki H."/>
            <person name="Li W.H."/>
        </authorList>
    </citation>
    <scope>NUCLEOTIDE SEQUENCE [LARGE SCALE GENOMIC DNA]</scope>
    <source>
        <strain evidence="11">MZ5-1-6</strain>
    </source>
</reference>
<keyword evidence="9" id="KW-0479">Metal-binding</keyword>
<dbReference type="Pfam" id="PF05730">
    <property type="entry name" value="CFEM"/>
    <property type="match status" value="1"/>
</dbReference>
<gene>
    <name evidence="11" type="ORF">PoMZ_04381</name>
</gene>
<dbReference type="PROSITE" id="PS52012">
    <property type="entry name" value="CFEM"/>
    <property type="match status" value="1"/>
</dbReference>
<organism evidence="11 12">
    <name type="scientific">Pyricularia oryzae</name>
    <name type="common">Rice blast fungus</name>
    <name type="synonym">Magnaporthe oryzae</name>
    <dbReference type="NCBI Taxonomy" id="318829"/>
    <lineage>
        <taxon>Eukaryota</taxon>
        <taxon>Fungi</taxon>
        <taxon>Dikarya</taxon>
        <taxon>Ascomycota</taxon>
        <taxon>Pezizomycotina</taxon>
        <taxon>Sordariomycetes</taxon>
        <taxon>Sordariomycetidae</taxon>
        <taxon>Magnaporthales</taxon>
        <taxon>Pyriculariaceae</taxon>
        <taxon>Pyricularia</taxon>
    </lineage>
</organism>
<evidence type="ECO:0000256" key="8">
    <source>
        <dbReference type="ARBA" id="ARBA00023288"/>
    </source>
</evidence>
<keyword evidence="7" id="KW-1015">Disulfide bond</keyword>
<feature type="binding site" description="axial binding residue" evidence="9">
    <location>
        <position position="41"/>
    </location>
    <ligand>
        <name>heme</name>
        <dbReference type="ChEBI" id="CHEBI:30413"/>
    </ligand>
    <ligandPart>
        <name>Fe</name>
        <dbReference type="ChEBI" id="CHEBI:18248"/>
    </ligandPart>
</feature>
<dbReference type="InterPro" id="IPR008427">
    <property type="entry name" value="Extracellular_membr_CFEM_dom"/>
</dbReference>
<evidence type="ECO:0000256" key="9">
    <source>
        <dbReference type="PROSITE-ProRule" id="PRU01356"/>
    </source>
</evidence>
<dbReference type="EMBL" id="CP034206">
    <property type="protein sequence ID" value="QBZ59420.1"/>
    <property type="molecule type" value="Genomic_DNA"/>
</dbReference>
<name>A0A4P7NDP4_PYROR</name>
<keyword evidence="9" id="KW-0349">Heme</keyword>
<dbReference type="GO" id="GO:0046872">
    <property type="term" value="F:metal ion binding"/>
    <property type="evidence" value="ECO:0007669"/>
    <property type="project" value="UniProtKB-UniRule"/>
</dbReference>
<keyword evidence="6" id="KW-0732">Signal</keyword>
<keyword evidence="5" id="KW-0472">Membrane</keyword>
<evidence type="ECO:0000256" key="5">
    <source>
        <dbReference type="ARBA" id="ARBA00022622"/>
    </source>
</evidence>
<dbReference type="VEuPathDB" id="FungiDB:M_BR32_EuGene_00049311"/>
<evidence type="ECO:0000313" key="12">
    <source>
        <dbReference type="Proteomes" id="UP000294847"/>
    </source>
</evidence>
<protein>
    <recommendedName>
        <fullName evidence="10">CFEM domain-containing protein</fullName>
    </recommendedName>
</protein>
<keyword evidence="4" id="KW-0964">Secreted</keyword>